<comment type="caution">
    <text evidence="2">The sequence shown here is derived from an EMBL/GenBank/DDBJ whole genome shotgun (WGS) entry which is preliminary data.</text>
</comment>
<dbReference type="Proteomes" id="UP000321717">
    <property type="component" value="Unassembled WGS sequence"/>
</dbReference>
<dbReference type="AlphaFoldDB" id="A0A512HNA6"/>
<evidence type="ECO:0000313" key="2">
    <source>
        <dbReference type="EMBL" id="GEO86938.1"/>
    </source>
</evidence>
<dbReference type="EMBL" id="BJZP01000027">
    <property type="protein sequence ID" value="GEO86938.1"/>
    <property type="molecule type" value="Genomic_DNA"/>
</dbReference>
<organism evidence="2 3">
    <name type="scientific">Ciceribacter naphthalenivorans</name>
    <dbReference type="NCBI Taxonomy" id="1118451"/>
    <lineage>
        <taxon>Bacteria</taxon>
        <taxon>Pseudomonadati</taxon>
        <taxon>Pseudomonadota</taxon>
        <taxon>Alphaproteobacteria</taxon>
        <taxon>Hyphomicrobiales</taxon>
        <taxon>Rhizobiaceae</taxon>
        <taxon>Ciceribacter</taxon>
    </lineage>
</organism>
<evidence type="ECO:0000313" key="3">
    <source>
        <dbReference type="Proteomes" id="UP000321717"/>
    </source>
</evidence>
<gene>
    <name evidence="2" type="ORF">RNA01_38700</name>
</gene>
<name>A0A512HNA6_9HYPH</name>
<feature type="region of interest" description="Disordered" evidence="1">
    <location>
        <begin position="1"/>
        <end position="67"/>
    </location>
</feature>
<reference evidence="2 3" key="1">
    <citation type="submission" date="2019-07" db="EMBL/GenBank/DDBJ databases">
        <title>Whole genome shotgun sequence of Rhizobium naphthalenivorans NBRC 107585.</title>
        <authorList>
            <person name="Hosoyama A."/>
            <person name="Uohara A."/>
            <person name="Ohji S."/>
            <person name="Ichikawa N."/>
        </authorList>
    </citation>
    <scope>NUCLEOTIDE SEQUENCE [LARGE SCALE GENOMIC DNA]</scope>
    <source>
        <strain evidence="2 3">NBRC 107585</strain>
    </source>
</reference>
<evidence type="ECO:0000256" key="1">
    <source>
        <dbReference type="SAM" id="MobiDB-lite"/>
    </source>
</evidence>
<proteinExistence type="predicted"/>
<protein>
    <submittedName>
        <fullName evidence="2">Uncharacterized protein</fullName>
    </submittedName>
</protein>
<accession>A0A512HNA6</accession>
<sequence length="67" mass="7205">MLGVPQLPNRGDDTGCAEGAKQSDRNSLERSSMSIGPNGQHDDRDACQAQHNRQPAMASGPLTENER</sequence>
<keyword evidence="3" id="KW-1185">Reference proteome</keyword>